<feature type="domain" description="Isochorismatase-like" evidence="8">
    <location>
        <begin position="5"/>
        <end position="188"/>
    </location>
</feature>
<proteinExistence type="inferred from homology"/>
<evidence type="ECO:0000256" key="3">
    <source>
        <dbReference type="ARBA" id="ARBA00022723"/>
    </source>
</evidence>
<dbReference type="SUPFAM" id="SSF52499">
    <property type="entry name" value="Isochorismatase-like hydrolases"/>
    <property type="match status" value="1"/>
</dbReference>
<protein>
    <recommendedName>
        <fullName evidence="6">nicotinamidase</fullName>
        <ecNumber evidence="6">3.5.1.19</ecNumber>
    </recommendedName>
    <alternativeName>
        <fullName evidence="7">Nicotinamide deamidase</fullName>
    </alternativeName>
</protein>
<evidence type="ECO:0000256" key="2">
    <source>
        <dbReference type="ARBA" id="ARBA00022642"/>
    </source>
</evidence>
<keyword evidence="2" id="KW-0662">Pyridine nucleotide biosynthesis</keyword>
<evidence type="ECO:0000259" key="8">
    <source>
        <dbReference type="Pfam" id="PF00857"/>
    </source>
</evidence>
<evidence type="ECO:0000256" key="4">
    <source>
        <dbReference type="ARBA" id="ARBA00022801"/>
    </source>
</evidence>
<sequence length="190" mass="19598">MTDKALLVVDVQNDFVEGGALGCEGGKAAAAAITQLIAGLDPATELVAASRDDHTPGSDNGGHISEHPDFVDSWPPHCIDGTPGQAYAEPFATAHRDIEVQKGQGVPAYSAFEGHTADGRSLDQALRDAGVTQLDVCGIATDYCVRASALDAVRLGYQVRLLGALCAAVNPESGARAVDEMRDAGVTIVA</sequence>
<organism evidence="9">
    <name type="scientific">Propionibacterium freudenreichii subsp. freudenreichii</name>
    <dbReference type="NCBI Taxonomy" id="66712"/>
    <lineage>
        <taxon>Bacteria</taxon>
        <taxon>Bacillati</taxon>
        <taxon>Actinomycetota</taxon>
        <taxon>Actinomycetes</taxon>
        <taxon>Propionibacteriales</taxon>
        <taxon>Propionibacteriaceae</taxon>
        <taxon>Propionibacterium</taxon>
    </lineage>
</organism>
<dbReference type="GO" id="GO:0046872">
    <property type="term" value="F:metal ion binding"/>
    <property type="evidence" value="ECO:0007669"/>
    <property type="project" value="UniProtKB-KW"/>
</dbReference>
<evidence type="ECO:0000256" key="1">
    <source>
        <dbReference type="ARBA" id="ARBA00006336"/>
    </source>
</evidence>
<gene>
    <name evidence="9" type="primary">pncA</name>
    <name evidence="9" type="ORF">PFCIRM138_07340</name>
</gene>
<dbReference type="RefSeq" id="WP_013162128.1">
    <property type="nucleotide sequence ID" value="NZ_CP010341.1"/>
</dbReference>
<dbReference type="InterPro" id="IPR000868">
    <property type="entry name" value="Isochorismatase-like_dom"/>
</dbReference>
<dbReference type="PANTHER" id="PTHR11080:SF2">
    <property type="entry name" value="LD05707P"/>
    <property type="match status" value="1"/>
</dbReference>
<keyword evidence="4 9" id="KW-0378">Hydrolase</keyword>
<dbReference type="EC" id="3.5.1.19" evidence="6"/>
<dbReference type="KEGG" id="pfre:RM25_0104"/>
<dbReference type="Gene3D" id="3.40.50.850">
    <property type="entry name" value="Isochorismatase-like"/>
    <property type="match status" value="1"/>
</dbReference>
<dbReference type="PATRIC" id="fig|66712.6.peg.108"/>
<dbReference type="InterPro" id="IPR036380">
    <property type="entry name" value="Isochorismatase-like_sf"/>
</dbReference>
<dbReference type="GO" id="GO:0008936">
    <property type="term" value="F:nicotinamidase activity"/>
    <property type="evidence" value="ECO:0007669"/>
    <property type="project" value="UniProtKB-EC"/>
</dbReference>
<keyword evidence="3" id="KW-0479">Metal-binding</keyword>
<name>A0A068VRV8_PROFF</name>
<evidence type="ECO:0000313" key="9">
    <source>
        <dbReference type="EMBL" id="CEP26403.1"/>
    </source>
</evidence>
<dbReference type="InterPro" id="IPR052347">
    <property type="entry name" value="Isochorismatase_Nicotinamidase"/>
</dbReference>
<dbReference type="EMBL" id="LM676409">
    <property type="protein sequence ID" value="CEP26403.1"/>
    <property type="molecule type" value="Genomic_DNA"/>
</dbReference>
<reference evidence="9" key="1">
    <citation type="submission" date="2014-08" db="EMBL/GenBank/DDBJ databases">
        <authorList>
            <person name="Falentin Helene"/>
        </authorList>
    </citation>
    <scope>NUCLEOTIDE SEQUENCE</scope>
</reference>
<dbReference type="AlphaFoldDB" id="A0A068VRV8"/>
<dbReference type="GO" id="GO:0019363">
    <property type="term" value="P:pyridine nucleotide biosynthetic process"/>
    <property type="evidence" value="ECO:0007669"/>
    <property type="project" value="UniProtKB-KW"/>
</dbReference>
<dbReference type="PANTHER" id="PTHR11080">
    <property type="entry name" value="PYRAZINAMIDASE/NICOTINAMIDASE"/>
    <property type="match status" value="1"/>
</dbReference>
<evidence type="ECO:0000256" key="5">
    <source>
        <dbReference type="ARBA" id="ARBA00037900"/>
    </source>
</evidence>
<comment type="similarity">
    <text evidence="1">Belongs to the isochorismatase family.</text>
</comment>
<dbReference type="Pfam" id="PF00857">
    <property type="entry name" value="Isochorismatase"/>
    <property type="match status" value="1"/>
</dbReference>
<evidence type="ECO:0000256" key="7">
    <source>
        <dbReference type="ARBA" id="ARBA00043224"/>
    </source>
</evidence>
<accession>A0A068VRV8</accession>
<evidence type="ECO:0000256" key="6">
    <source>
        <dbReference type="ARBA" id="ARBA00039017"/>
    </source>
</evidence>
<comment type="pathway">
    <text evidence="5">Cofactor biosynthesis; nicotinate biosynthesis; nicotinate from nicotinamide: step 1/1.</text>
</comment>